<name>A0A066YVV0_9ACTN</name>
<dbReference type="HOGENOM" id="CLU_131496_7_0_11"/>
<organism evidence="2 3">
    <name type="scientific">Kitasatospora cheerisanensis KCTC 2395</name>
    <dbReference type="NCBI Taxonomy" id="1348663"/>
    <lineage>
        <taxon>Bacteria</taxon>
        <taxon>Bacillati</taxon>
        <taxon>Actinomycetota</taxon>
        <taxon>Actinomycetes</taxon>
        <taxon>Kitasatosporales</taxon>
        <taxon>Streptomycetaceae</taxon>
        <taxon>Kitasatospora</taxon>
    </lineage>
</organism>
<dbReference type="Gene3D" id="3.30.70.100">
    <property type="match status" value="1"/>
</dbReference>
<dbReference type="PATRIC" id="fig|1348663.4.peg.5818"/>
<evidence type="ECO:0000259" key="1">
    <source>
        <dbReference type="PROSITE" id="PS51725"/>
    </source>
</evidence>
<accession>A0A066YVV0</accession>
<dbReference type="SUPFAM" id="SSF54909">
    <property type="entry name" value="Dimeric alpha+beta barrel"/>
    <property type="match status" value="1"/>
</dbReference>
<reference evidence="2 3" key="1">
    <citation type="submission" date="2014-05" db="EMBL/GenBank/DDBJ databases">
        <title>Draft Genome Sequence of Kitasatospora cheerisanensis KCTC 2395.</title>
        <authorList>
            <person name="Nam D.H."/>
        </authorList>
    </citation>
    <scope>NUCLEOTIDE SEQUENCE [LARGE SCALE GENOMIC DNA]</scope>
    <source>
        <strain evidence="2 3">KCTC 2395</strain>
    </source>
</reference>
<dbReference type="PANTHER" id="PTHR33336">
    <property type="entry name" value="QUINOL MONOOXYGENASE YGIN-RELATED"/>
    <property type="match status" value="1"/>
</dbReference>
<dbReference type="InterPro" id="IPR007138">
    <property type="entry name" value="ABM_dom"/>
</dbReference>
<dbReference type="InterPro" id="IPR011008">
    <property type="entry name" value="Dimeric_a/b-barrel"/>
</dbReference>
<keyword evidence="3" id="KW-1185">Reference proteome</keyword>
<dbReference type="GO" id="GO:0004497">
    <property type="term" value="F:monooxygenase activity"/>
    <property type="evidence" value="ECO:0007669"/>
    <property type="project" value="UniProtKB-KW"/>
</dbReference>
<sequence>MIFIAVKFTVRPERSEEWLDLVADFTAATRAEPGNLFFEWSRSVEVPHQFVLLEAFADDEAGSQHVNSAHFKDAMAKMAGAVATTPEIVNVKTDGSGWSEMAELRPAN</sequence>
<evidence type="ECO:0000313" key="3">
    <source>
        <dbReference type="Proteomes" id="UP000027178"/>
    </source>
</evidence>
<dbReference type="Pfam" id="PF03992">
    <property type="entry name" value="ABM"/>
    <property type="match status" value="1"/>
</dbReference>
<dbReference type="EMBL" id="JNBY01000116">
    <property type="protein sequence ID" value="KDN82181.1"/>
    <property type="molecule type" value="Genomic_DNA"/>
</dbReference>
<dbReference type="RefSeq" id="WP_035867610.1">
    <property type="nucleotide sequence ID" value="NZ_KK853997.1"/>
</dbReference>
<keyword evidence="2" id="KW-0560">Oxidoreductase</keyword>
<proteinExistence type="predicted"/>
<dbReference type="eggNOG" id="COG1359">
    <property type="taxonomic scope" value="Bacteria"/>
</dbReference>
<dbReference type="OrthoDB" id="8452260at2"/>
<dbReference type="PANTHER" id="PTHR33336:SF3">
    <property type="entry name" value="ABM DOMAIN-CONTAINING PROTEIN"/>
    <property type="match status" value="1"/>
</dbReference>
<protein>
    <submittedName>
        <fullName evidence="2">Antibiotic biosynthesis monooxygenase</fullName>
    </submittedName>
</protein>
<keyword evidence="2" id="KW-0503">Monooxygenase</keyword>
<evidence type="ECO:0000313" key="2">
    <source>
        <dbReference type="EMBL" id="KDN82181.1"/>
    </source>
</evidence>
<gene>
    <name evidence="2" type="ORF">KCH_60150</name>
</gene>
<dbReference type="PROSITE" id="PS51725">
    <property type="entry name" value="ABM"/>
    <property type="match status" value="1"/>
</dbReference>
<comment type="caution">
    <text evidence="2">The sequence shown here is derived from an EMBL/GenBank/DDBJ whole genome shotgun (WGS) entry which is preliminary data.</text>
</comment>
<dbReference type="Proteomes" id="UP000027178">
    <property type="component" value="Unassembled WGS sequence"/>
</dbReference>
<dbReference type="InterPro" id="IPR050744">
    <property type="entry name" value="AI-2_Isomerase_LsrG"/>
</dbReference>
<dbReference type="AlphaFoldDB" id="A0A066YVV0"/>
<feature type="domain" description="ABM" evidence="1">
    <location>
        <begin position="2"/>
        <end position="91"/>
    </location>
</feature>